<dbReference type="SUPFAM" id="SSF52343">
    <property type="entry name" value="Ferredoxin reductase-like, C-terminal NADP-linked domain"/>
    <property type="match status" value="1"/>
</dbReference>
<dbReference type="GO" id="GO:0016491">
    <property type="term" value="F:oxidoreductase activity"/>
    <property type="evidence" value="ECO:0007669"/>
    <property type="project" value="InterPro"/>
</dbReference>
<evidence type="ECO:0000313" key="5">
    <source>
        <dbReference type="Proteomes" id="UP000777438"/>
    </source>
</evidence>
<feature type="region of interest" description="Disordered" evidence="1">
    <location>
        <begin position="296"/>
        <end position="504"/>
    </location>
</feature>
<gene>
    <name evidence="4" type="ORF">B0T10DRAFT_394033</name>
</gene>
<dbReference type="Gene3D" id="2.40.30.10">
    <property type="entry name" value="Translation factors"/>
    <property type="match status" value="1"/>
</dbReference>
<dbReference type="InterPro" id="IPR031606">
    <property type="entry name" value="Kch1/2"/>
</dbReference>
<sequence>MGCLSHRRKQTENTADQRWEYINLNDFKASGCGTIFAYIYLWLMLLISIAVYAVDSFTAVNLLAFNRWSSGIDPAIDLDISKWIFSVCIILSFINLGYEAWRAYKVIRRGNVAGCYLDGLAARWESIRPGKGQGFRRFLVFAELTKSKKGAEYIALFTYFSFQSWIRVILCSGPRQVVNAFTIKAVYESKLAISSQSVEGSITGFFEKIKALAENNYREALTLCGMCFTLIVWVFSALFLILALIFWLFFLWHWIPSSDDGLSGYCERKVTKALMKIVTKTVNKALARQEASRLRAGVKDAKRKGEKPPMNRVATLPTLPNISPAGDEKLPNMPTPVRSETMATLPPYTSRPSTPGAMEMNNMEKRRPPPSRVGTGLSSTSYSSRAPLVSSASEMGHGRSESPQPHLSNLDYDRYNQSRTTMNSTPGNYGPQQPLRPMLSTSSMSRFTETPAPMNENMPYPPPPRAPSARPMDGFSQSNESFRSSPAPTLPQYEAYNPDDRATQTPTENTYWVEQQRPLNPPVRSATGPIPPRGPQYPPQRNMTAPRPLRPVSARPPPLALTDLLVDMALKGMIWNLKEDVNTGTKMGNVTVLDIRRASGDGIFGMELVLMSCQPKLMSTTPFDWYLLICQQHATRLLSSSSALISEFHEGERAMHQMLKVPRQDNPTSPGLPMRYGMRVTQSSLVALGTMDNLNRPWTTVWGGDRGFARPVAENVLAFNSAVDTRHDPVFRALWDGADPQDDAVVRPGDGEGKEMAGLAIDLETRDRVKLMGKMVAGAAVNGGKEVQMAMVVTGSLGNCPKYLNKKDVVLHEMKPELVSDSLLLPQGALDLIDKADMLFLSSSNGETMDTNHRGGSPGFIRVVKNTATGLELVYPEFSGNRLYQTLGNFKVNPKIGLAIPDFNTADVLYLTGSASVLVGAEASSLLARSNLAIKITVTEARFVKSGLPFRGDAGEFSPYNPPIRHLLSEHDAHLASSSSSASSQPNMSASLVRREVLTPTINRYTFQLSSRSAIPKWQAGQYVTLDFEPELGAGYSHMRDEDPQSLNDDLIRTFTVSSPPKGDSEIQMTLRRHGPATTFLGRHNTRVPLDIPVLGFGGEEAFRIPLDAQAPQPVFVAAGVGITPMLAQAQAVLDAKVPLKLLWSLRSEDLPLAADTFARVPGLAGATTLFVTGGRGEEERGAVERLGAGVEMRRVARGDLDGLRGANRKKFFLCTGPTLLAALGEWLEGEEVVWEDFGY</sequence>
<dbReference type="Gene3D" id="3.40.50.80">
    <property type="entry name" value="Nucleotide-binding domain of ferredoxin-NADP reductase (FNR) module"/>
    <property type="match status" value="1"/>
</dbReference>
<keyword evidence="2" id="KW-1133">Transmembrane helix</keyword>
<dbReference type="AlphaFoldDB" id="A0A9P8WIP6"/>
<evidence type="ECO:0000259" key="3">
    <source>
        <dbReference type="PROSITE" id="PS51384"/>
    </source>
</evidence>
<reference evidence="4 5" key="1">
    <citation type="journal article" date="2021" name="Nat. Commun.">
        <title>Genetic determinants of endophytism in the Arabidopsis root mycobiome.</title>
        <authorList>
            <person name="Mesny F."/>
            <person name="Miyauchi S."/>
            <person name="Thiergart T."/>
            <person name="Pickel B."/>
            <person name="Atanasova L."/>
            <person name="Karlsson M."/>
            <person name="Huettel B."/>
            <person name="Barry K.W."/>
            <person name="Haridas S."/>
            <person name="Chen C."/>
            <person name="Bauer D."/>
            <person name="Andreopoulos W."/>
            <person name="Pangilinan J."/>
            <person name="LaButti K."/>
            <person name="Riley R."/>
            <person name="Lipzen A."/>
            <person name="Clum A."/>
            <person name="Drula E."/>
            <person name="Henrissat B."/>
            <person name="Kohler A."/>
            <person name="Grigoriev I.V."/>
            <person name="Martin F.M."/>
            <person name="Hacquard S."/>
        </authorList>
    </citation>
    <scope>NUCLEOTIDE SEQUENCE [LARGE SCALE GENOMIC DNA]</scope>
    <source>
        <strain evidence="4 5">MPI-CAGE-CH-0241</strain>
    </source>
</reference>
<feature type="compositionally biased region" description="Pro residues" evidence="1">
    <location>
        <begin position="529"/>
        <end position="538"/>
    </location>
</feature>
<dbReference type="CDD" id="cd06197">
    <property type="entry name" value="FNR_like_2"/>
    <property type="match status" value="1"/>
</dbReference>
<feature type="domain" description="FAD-binding FR-type" evidence="3">
    <location>
        <begin position="985"/>
        <end position="1119"/>
    </location>
</feature>
<dbReference type="GO" id="GO:0005886">
    <property type="term" value="C:plasma membrane"/>
    <property type="evidence" value="ECO:0007669"/>
    <property type="project" value="InterPro"/>
</dbReference>
<accession>A0A9P8WIP6</accession>
<name>A0A9P8WIP6_9HYPO</name>
<dbReference type="EMBL" id="JAGPYM010000001">
    <property type="protein sequence ID" value="KAH6900759.1"/>
    <property type="molecule type" value="Genomic_DNA"/>
</dbReference>
<dbReference type="Gene3D" id="2.30.110.10">
    <property type="entry name" value="Electron Transport, Fmn-binding Protein, Chain A"/>
    <property type="match status" value="1"/>
</dbReference>
<dbReference type="InterPro" id="IPR017927">
    <property type="entry name" value="FAD-bd_FR_type"/>
</dbReference>
<dbReference type="Proteomes" id="UP000777438">
    <property type="component" value="Unassembled WGS sequence"/>
</dbReference>
<organism evidence="4 5">
    <name type="scientific">Thelonectria olida</name>
    <dbReference type="NCBI Taxonomy" id="1576542"/>
    <lineage>
        <taxon>Eukaryota</taxon>
        <taxon>Fungi</taxon>
        <taxon>Dikarya</taxon>
        <taxon>Ascomycota</taxon>
        <taxon>Pezizomycotina</taxon>
        <taxon>Sordariomycetes</taxon>
        <taxon>Hypocreomycetidae</taxon>
        <taxon>Hypocreales</taxon>
        <taxon>Nectriaceae</taxon>
        <taxon>Thelonectria</taxon>
    </lineage>
</organism>
<feature type="compositionally biased region" description="Polar residues" evidence="1">
    <location>
        <begin position="417"/>
        <end position="431"/>
    </location>
</feature>
<keyword evidence="2" id="KW-0812">Transmembrane</keyword>
<dbReference type="PANTHER" id="PTHR36424:SF1">
    <property type="entry name" value="LOW AFFINITY K(+) TRANSPORTER 1-RELATED"/>
    <property type="match status" value="1"/>
</dbReference>
<dbReference type="SUPFAM" id="SSF63380">
    <property type="entry name" value="Riboflavin synthase domain-like"/>
    <property type="match status" value="1"/>
</dbReference>
<dbReference type="InterPro" id="IPR039261">
    <property type="entry name" value="FNR_nucleotide-bd"/>
</dbReference>
<dbReference type="PANTHER" id="PTHR36424">
    <property type="entry name" value="PHEROMONE-REGULATED MEMBRANE PROTEIN 6"/>
    <property type="match status" value="1"/>
</dbReference>
<feature type="compositionally biased region" description="Polar residues" evidence="1">
    <location>
        <begin position="475"/>
        <end position="487"/>
    </location>
</feature>
<feature type="transmembrane region" description="Helical" evidence="2">
    <location>
        <begin position="83"/>
        <end position="101"/>
    </location>
</feature>
<dbReference type="PROSITE" id="PS51384">
    <property type="entry name" value="FAD_FR"/>
    <property type="match status" value="1"/>
</dbReference>
<proteinExistence type="predicted"/>
<comment type="caution">
    <text evidence="4">The sequence shown here is derived from an EMBL/GenBank/DDBJ whole genome shotgun (WGS) entry which is preliminary data.</text>
</comment>
<dbReference type="OrthoDB" id="436496at2759"/>
<protein>
    <recommendedName>
        <fullName evidence="3">FAD-binding FR-type domain-containing protein</fullName>
    </recommendedName>
</protein>
<dbReference type="GO" id="GO:0015079">
    <property type="term" value="F:potassium ion transmembrane transporter activity"/>
    <property type="evidence" value="ECO:0007669"/>
    <property type="project" value="InterPro"/>
</dbReference>
<keyword evidence="5" id="KW-1185">Reference proteome</keyword>
<dbReference type="InterPro" id="IPR012349">
    <property type="entry name" value="Split_barrel_FMN-bd"/>
</dbReference>
<feature type="region of interest" description="Disordered" evidence="1">
    <location>
        <begin position="519"/>
        <end position="538"/>
    </location>
</feature>
<feature type="compositionally biased region" description="Polar residues" evidence="1">
    <location>
        <begin position="439"/>
        <end position="448"/>
    </location>
</feature>
<evidence type="ECO:0000313" key="4">
    <source>
        <dbReference type="EMBL" id="KAH6900759.1"/>
    </source>
</evidence>
<evidence type="ECO:0000256" key="1">
    <source>
        <dbReference type="SAM" id="MobiDB-lite"/>
    </source>
</evidence>
<keyword evidence="2" id="KW-0472">Membrane</keyword>
<feature type="transmembrane region" description="Helical" evidence="2">
    <location>
        <begin position="35"/>
        <end position="54"/>
    </location>
</feature>
<dbReference type="Pfam" id="PF16944">
    <property type="entry name" value="KCH"/>
    <property type="match status" value="1"/>
</dbReference>
<feature type="transmembrane region" description="Helical" evidence="2">
    <location>
        <begin position="227"/>
        <end position="255"/>
    </location>
</feature>
<dbReference type="InterPro" id="IPR017938">
    <property type="entry name" value="Riboflavin_synthase-like_b-brl"/>
</dbReference>
<evidence type="ECO:0000256" key="2">
    <source>
        <dbReference type="SAM" id="Phobius"/>
    </source>
</evidence>